<evidence type="ECO:0000259" key="8">
    <source>
        <dbReference type="Pfam" id="PF14322"/>
    </source>
</evidence>
<evidence type="ECO:0000256" key="3">
    <source>
        <dbReference type="ARBA" id="ARBA00022729"/>
    </source>
</evidence>
<dbReference type="Pfam" id="PF07980">
    <property type="entry name" value="SusD_RagB"/>
    <property type="match status" value="1"/>
</dbReference>
<keyword evidence="3 6" id="KW-0732">Signal</keyword>
<sequence length="503" mass="55903">MINIKIKFSALLVLFASIVMIPACTLEEDPSEARLDPSSLNSEEALEAAVVGMYRKFTASMQWAHTWMRSYGGDDVTTHSGKNKQGFRDADKMEMSSLTSGVELGYNLPYATIKEANNIIANAENISSGDQASIDALIGEAYFLRAFSYFHLVRTFGEVPLVITTDITGSVDMERTDLQTIYEQIESDFLMAESMLPAIYPGVPAAIRPNSGSARAFLAKLYMHWAGWPLKDSSKYAMAASSAKQVIDNAEGHGFALVPDMGTLWSIQDENRFNTEIVFGLGHAANINQGPYSNRHTGRPGYPGDVQGWAEIFAEIAFFNDFPEGPRKENTYRTEVEFNGETIYWEDFTDERHPMFLKVTGYQDEIATNNSVTMMTTYCMRYADLLLLYAEAEGRSGGSSPAAWEALNMVRRRANELPVDEANATVDITTGDLAEMAYTERKWELAGEFKRWDDLTRMERVADALANRSSEELVGPVTGDTSPANYFAKIPEAEITVAPQLDE</sequence>
<accession>A0A2Z4ID74</accession>
<comment type="subcellular location">
    <subcellularLocation>
        <location evidence="1">Cell outer membrane</location>
    </subcellularLocation>
</comment>
<protein>
    <recommendedName>
        <fullName evidence="11">RagB/SusD family nutrient uptake outer membrane protein</fullName>
    </recommendedName>
</protein>
<dbReference type="InterPro" id="IPR033985">
    <property type="entry name" value="SusD-like_N"/>
</dbReference>
<dbReference type="Gene3D" id="1.25.40.390">
    <property type="match status" value="1"/>
</dbReference>
<keyword evidence="10" id="KW-1185">Reference proteome</keyword>
<evidence type="ECO:0008006" key="11">
    <source>
        <dbReference type="Google" id="ProtNLM"/>
    </source>
</evidence>
<reference evidence="9 10" key="1">
    <citation type="submission" date="2018-06" db="EMBL/GenBank/DDBJ databases">
        <title>Echinicola strongylocentroti sp. nov., isolated from a sea urchin Strongylocentrotus intermedius.</title>
        <authorList>
            <person name="Bae S.S."/>
        </authorList>
    </citation>
    <scope>NUCLEOTIDE SEQUENCE [LARGE SCALE GENOMIC DNA]</scope>
    <source>
        <strain evidence="9 10">MEBiC08714</strain>
    </source>
</reference>
<name>A0A2Z4ID74_9BACT</name>
<dbReference type="EMBL" id="CP030041">
    <property type="protein sequence ID" value="AWW28799.1"/>
    <property type="molecule type" value="Genomic_DNA"/>
</dbReference>
<dbReference type="GO" id="GO:0009279">
    <property type="term" value="C:cell outer membrane"/>
    <property type="evidence" value="ECO:0007669"/>
    <property type="project" value="UniProtKB-SubCell"/>
</dbReference>
<feature type="domain" description="SusD-like N-terminal" evidence="8">
    <location>
        <begin position="28"/>
        <end position="223"/>
    </location>
</feature>
<evidence type="ECO:0000313" key="10">
    <source>
        <dbReference type="Proteomes" id="UP000248688"/>
    </source>
</evidence>
<evidence type="ECO:0000313" key="9">
    <source>
        <dbReference type="EMBL" id="AWW28799.1"/>
    </source>
</evidence>
<dbReference type="KEGG" id="est:DN752_00875"/>
<proteinExistence type="inferred from homology"/>
<evidence type="ECO:0000256" key="5">
    <source>
        <dbReference type="ARBA" id="ARBA00023237"/>
    </source>
</evidence>
<evidence type="ECO:0000256" key="6">
    <source>
        <dbReference type="SAM" id="SignalP"/>
    </source>
</evidence>
<feature type="domain" description="RagB/SusD" evidence="7">
    <location>
        <begin position="361"/>
        <end position="462"/>
    </location>
</feature>
<keyword evidence="4" id="KW-0472">Membrane</keyword>
<dbReference type="Proteomes" id="UP000248688">
    <property type="component" value="Chromosome"/>
</dbReference>
<feature type="chain" id="PRO_5016244214" description="RagB/SusD family nutrient uptake outer membrane protein" evidence="6">
    <location>
        <begin position="26"/>
        <end position="503"/>
    </location>
</feature>
<evidence type="ECO:0000259" key="7">
    <source>
        <dbReference type="Pfam" id="PF07980"/>
    </source>
</evidence>
<keyword evidence="5" id="KW-0998">Cell outer membrane</keyword>
<evidence type="ECO:0000256" key="2">
    <source>
        <dbReference type="ARBA" id="ARBA00006275"/>
    </source>
</evidence>
<dbReference type="AlphaFoldDB" id="A0A2Z4ID74"/>
<dbReference type="OrthoDB" id="636214at2"/>
<dbReference type="SUPFAM" id="SSF48452">
    <property type="entry name" value="TPR-like"/>
    <property type="match status" value="1"/>
</dbReference>
<organism evidence="9 10">
    <name type="scientific">Echinicola strongylocentroti</name>
    <dbReference type="NCBI Taxonomy" id="1795355"/>
    <lineage>
        <taxon>Bacteria</taxon>
        <taxon>Pseudomonadati</taxon>
        <taxon>Bacteroidota</taxon>
        <taxon>Cytophagia</taxon>
        <taxon>Cytophagales</taxon>
        <taxon>Cyclobacteriaceae</taxon>
        <taxon>Echinicola</taxon>
    </lineage>
</organism>
<feature type="signal peptide" evidence="6">
    <location>
        <begin position="1"/>
        <end position="25"/>
    </location>
</feature>
<evidence type="ECO:0000256" key="1">
    <source>
        <dbReference type="ARBA" id="ARBA00004442"/>
    </source>
</evidence>
<gene>
    <name evidence="9" type="ORF">DN752_00875</name>
</gene>
<dbReference type="RefSeq" id="WP_112782220.1">
    <property type="nucleotide sequence ID" value="NZ_CP030041.1"/>
</dbReference>
<dbReference type="InterPro" id="IPR011990">
    <property type="entry name" value="TPR-like_helical_dom_sf"/>
</dbReference>
<dbReference type="Pfam" id="PF14322">
    <property type="entry name" value="SusD-like_3"/>
    <property type="match status" value="1"/>
</dbReference>
<evidence type="ECO:0000256" key="4">
    <source>
        <dbReference type="ARBA" id="ARBA00023136"/>
    </source>
</evidence>
<dbReference type="CDD" id="cd08977">
    <property type="entry name" value="SusD"/>
    <property type="match status" value="1"/>
</dbReference>
<comment type="similarity">
    <text evidence="2">Belongs to the SusD family.</text>
</comment>
<dbReference type="InterPro" id="IPR012944">
    <property type="entry name" value="SusD_RagB_dom"/>
</dbReference>